<dbReference type="Gene3D" id="3.90.550.10">
    <property type="entry name" value="Spore Coat Polysaccharide Biosynthesis Protein SpsA, Chain A"/>
    <property type="match status" value="1"/>
</dbReference>
<feature type="domain" description="Glycosyltransferase 2-like" evidence="5">
    <location>
        <begin position="13"/>
        <end position="131"/>
    </location>
</feature>
<dbReference type="CDD" id="cd00761">
    <property type="entry name" value="Glyco_tranf_GTA_type"/>
    <property type="match status" value="1"/>
</dbReference>
<keyword evidence="2" id="KW-0472">Membrane</keyword>
<accession>A0A1H0Q9N4</accession>
<dbReference type="InterPro" id="IPR029044">
    <property type="entry name" value="Nucleotide-diphossugar_trans"/>
</dbReference>
<dbReference type="PANTHER" id="PTHR43685">
    <property type="entry name" value="GLYCOSYLTRANSFERASE"/>
    <property type="match status" value="1"/>
</dbReference>
<evidence type="ECO:0000259" key="5">
    <source>
        <dbReference type="Pfam" id="PF00535"/>
    </source>
</evidence>
<dbReference type="PANTHER" id="PTHR43685:SF5">
    <property type="entry name" value="GLYCOSYLTRANSFERASE EPSE-RELATED"/>
    <property type="match status" value="1"/>
</dbReference>
<dbReference type="OrthoDB" id="9801954at2"/>
<dbReference type="GO" id="GO:0016757">
    <property type="term" value="F:glycosyltransferase activity"/>
    <property type="evidence" value="ECO:0007669"/>
    <property type="project" value="UniProtKB-KW"/>
</dbReference>
<evidence type="ECO:0000256" key="3">
    <source>
        <dbReference type="ARBA" id="ARBA00022676"/>
    </source>
</evidence>
<comment type="similarity">
    <text evidence="1">Belongs to the glycosyltransferase 2 family.</text>
</comment>
<keyword evidence="4 6" id="KW-0808">Transferase</keyword>
<proteinExistence type="inferred from homology"/>
<evidence type="ECO:0000256" key="1">
    <source>
        <dbReference type="ARBA" id="ARBA00006739"/>
    </source>
</evidence>
<sequence>MLNEAAGAPGSVCVVIPMYNAAGSIRKTLDSLKEQTRMPDHVIVIDDGSSDEGPQIVEHYVAPFPLTLLRQANEGPASARNKGVFSARETFIAFLDADDQWHPQKLEKQLALYAQLTRDGHKVGLIDCYQMSEFSDGTRQLEDRCKAGHHFADFIHENVINGTSGVLVVREVVTALGGFDQSLRYAEDRLLWTRIAEHWEIHTVPQILHRRGVNSGNITAQPQKYYPHKVKFIELYLDRYGARLSEQQRIHFVLANHADFLNAFSRRGEHVQVIQVFQRMLEHSWKAMFFFNGKPTLRYLYALAKTFGRTS</sequence>
<dbReference type="InterPro" id="IPR001173">
    <property type="entry name" value="Glyco_trans_2-like"/>
</dbReference>
<dbReference type="RefSeq" id="WP_090185106.1">
    <property type="nucleotide sequence ID" value="NZ_LT629705.1"/>
</dbReference>
<evidence type="ECO:0000313" key="7">
    <source>
        <dbReference type="Proteomes" id="UP000198827"/>
    </source>
</evidence>
<dbReference type="SUPFAM" id="SSF53448">
    <property type="entry name" value="Nucleotide-diphospho-sugar transferases"/>
    <property type="match status" value="1"/>
</dbReference>
<keyword evidence="2" id="KW-1003">Cell membrane</keyword>
<evidence type="ECO:0000256" key="2">
    <source>
        <dbReference type="ARBA" id="ARBA00022519"/>
    </source>
</evidence>
<dbReference type="EMBL" id="LT629705">
    <property type="protein sequence ID" value="SDP14102.1"/>
    <property type="molecule type" value="Genomic_DNA"/>
</dbReference>
<organism evidence="6 7">
    <name type="scientific">Pseudomonas arsenicoxydans</name>
    <dbReference type="NCBI Taxonomy" id="702115"/>
    <lineage>
        <taxon>Bacteria</taxon>
        <taxon>Pseudomonadati</taxon>
        <taxon>Pseudomonadota</taxon>
        <taxon>Gammaproteobacteria</taxon>
        <taxon>Pseudomonadales</taxon>
        <taxon>Pseudomonadaceae</taxon>
        <taxon>Pseudomonas</taxon>
    </lineage>
</organism>
<reference evidence="6 7" key="1">
    <citation type="submission" date="2016-10" db="EMBL/GenBank/DDBJ databases">
        <authorList>
            <person name="de Groot N.N."/>
        </authorList>
    </citation>
    <scope>NUCLEOTIDE SEQUENCE [LARGE SCALE GENOMIC DNA]</scope>
    <source>
        <strain evidence="6 7">CECT 7543</strain>
    </source>
</reference>
<name>A0A1H0Q9N4_9PSED</name>
<gene>
    <name evidence="6" type="ORF">SAMN04489798_4819</name>
</gene>
<dbReference type="Proteomes" id="UP000198827">
    <property type="component" value="Chromosome I"/>
</dbReference>
<keyword evidence="2" id="KW-0997">Cell inner membrane</keyword>
<dbReference type="Pfam" id="PF00535">
    <property type="entry name" value="Glycos_transf_2"/>
    <property type="match status" value="1"/>
</dbReference>
<keyword evidence="3" id="KW-0328">Glycosyltransferase</keyword>
<evidence type="ECO:0000313" key="6">
    <source>
        <dbReference type="EMBL" id="SDP14102.1"/>
    </source>
</evidence>
<dbReference type="InterPro" id="IPR050834">
    <property type="entry name" value="Glycosyltransf_2"/>
</dbReference>
<dbReference type="AlphaFoldDB" id="A0A1H0Q9N4"/>
<protein>
    <submittedName>
        <fullName evidence="6">Glycosyltransferase involved in cell wall bisynthesis</fullName>
    </submittedName>
</protein>
<evidence type="ECO:0000256" key="4">
    <source>
        <dbReference type="ARBA" id="ARBA00022679"/>
    </source>
</evidence>